<dbReference type="InterPro" id="IPR018655">
    <property type="entry name" value="DUF2086"/>
</dbReference>
<accession>A0A6S7AX12</accession>
<organism evidence="1 2">
    <name type="scientific">Achromobacter kerstersii</name>
    <dbReference type="NCBI Taxonomy" id="1353890"/>
    <lineage>
        <taxon>Bacteria</taxon>
        <taxon>Pseudomonadati</taxon>
        <taxon>Pseudomonadota</taxon>
        <taxon>Betaproteobacteria</taxon>
        <taxon>Burkholderiales</taxon>
        <taxon>Alcaligenaceae</taxon>
        <taxon>Achromobacter</taxon>
    </lineage>
</organism>
<name>A0A6S7AX12_9BURK</name>
<dbReference type="Proteomes" id="UP000494269">
    <property type="component" value="Unassembled WGS sequence"/>
</dbReference>
<protein>
    <recommendedName>
        <fullName evidence="3">Fe2OG dioxygenase domain-containing protein</fullName>
    </recommendedName>
</protein>
<keyword evidence="2" id="KW-1185">Reference proteome</keyword>
<sequence>MPQEHTPLDHYDWNRVARDLDAEGWALLPGFFAQAAAQQLSQPSCEAATTHALETLRRDLYPRLLTLARAWATALQSDVIYPDDFNDWLDGNRAAGQTRPLSAVHRHRPGDGQPLMQHADGEHIFALQLVALLSDPGADFTGGEFVMTEQRPRMQSRPMVLPLQQGDAAVIAVSHRPVQGAHNAYRVTARQAISRVRSGERVGLEVVLHDGR</sequence>
<reference evidence="1 2" key="1">
    <citation type="submission" date="2020-04" db="EMBL/GenBank/DDBJ databases">
        <authorList>
            <person name="De Canck E."/>
        </authorList>
    </citation>
    <scope>NUCLEOTIDE SEQUENCE [LARGE SCALE GENOMIC DNA]</scope>
    <source>
        <strain evidence="1 2">LMG 3441</strain>
    </source>
</reference>
<proteinExistence type="predicted"/>
<gene>
    <name evidence="1" type="ORF">LMG3441_02891</name>
</gene>
<dbReference type="AlphaFoldDB" id="A0A6S7AX12"/>
<dbReference type="EMBL" id="CADIJQ010000004">
    <property type="protein sequence ID" value="CAB3706974.1"/>
    <property type="molecule type" value="Genomic_DNA"/>
</dbReference>
<evidence type="ECO:0000313" key="1">
    <source>
        <dbReference type="EMBL" id="CAB3706974.1"/>
    </source>
</evidence>
<evidence type="ECO:0000313" key="2">
    <source>
        <dbReference type="Proteomes" id="UP000494269"/>
    </source>
</evidence>
<dbReference type="RefSeq" id="WP_175170104.1">
    <property type="nucleotide sequence ID" value="NZ_CADIJQ010000004.1"/>
</dbReference>
<evidence type="ECO:0008006" key="3">
    <source>
        <dbReference type="Google" id="ProtNLM"/>
    </source>
</evidence>
<dbReference type="Pfam" id="PF09859">
    <property type="entry name" value="Oxygenase-NA"/>
    <property type="match status" value="1"/>
</dbReference>